<evidence type="ECO:0000259" key="1">
    <source>
        <dbReference type="Pfam" id="PF01494"/>
    </source>
</evidence>
<protein>
    <submittedName>
        <fullName evidence="3">Uncharacterized protein</fullName>
    </submittedName>
</protein>
<dbReference type="Proteomes" id="UP000321413">
    <property type="component" value="Unassembled WGS sequence"/>
</dbReference>
<feature type="domain" description="2,6-dihydroxypyridine 3-monooxygenase substrate binding" evidence="2">
    <location>
        <begin position="168"/>
        <end position="295"/>
    </location>
</feature>
<accession>A0A5C7FWH2</accession>
<sequence>MTDTTAPRAIIIGGSLGGLFTALTLRAIGWRVDVFERSPHALDSRGGGIVLQPDVLHAFHFAGLRHPGALGVASGDRIFLDRDGTVVQRGYQPQTQTSWNMLHALMRAALPDSQVHPGETLLRFEQAGGQVRAHFAGGRSETGDLLVGADGARSTVRRQLLPALASDYAGYVAWRGLVPEPALSGDDRALLDGVFAFQQGPDHMFLEYLVPGEDRSLAPGARRWNWVWHRKLAPERLPGVMTDAGGRQHAFSLPPGALRPEHATALREDAARSLAPQFARLVGLTAEPFVQAILDLDSPRMVSGRVVLVGDAASVPRPHTAGGAAKAAANALFLAQALQRTEVPVEERLREWEALQLRAGRLMLEAGRRMGDRIIGSVPADASR</sequence>
<feature type="domain" description="FAD-binding" evidence="1">
    <location>
        <begin position="9"/>
        <end position="160"/>
    </location>
</feature>
<dbReference type="PANTHER" id="PTHR47469">
    <property type="entry name" value="MONOOXYGENASE-LIKE"/>
    <property type="match status" value="1"/>
</dbReference>
<dbReference type="Pfam" id="PF01494">
    <property type="entry name" value="FAD_binding_3"/>
    <property type="match status" value="1"/>
</dbReference>
<proteinExistence type="predicted"/>
<reference evidence="3 4" key="1">
    <citation type="submission" date="2019-08" db="EMBL/GenBank/DDBJ databases">
        <title>Massilia golmudensis sp. nov., isolated from sand in the Qinghai-Tibetan Plateau.</title>
        <authorList>
            <person name="Zhang B."/>
        </authorList>
    </citation>
    <scope>NUCLEOTIDE SEQUENCE [LARGE SCALE GENOMIC DNA]</scope>
    <source>
        <strain evidence="3 4">GEM5</strain>
    </source>
</reference>
<dbReference type="EMBL" id="VPFD01000005">
    <property type="protein sequence ID" value="TXG00892.1"/>
    <property type="molecule type" value="Genomic_DNA"/>
</dbReference>
<evidence type="ECO:0000313" key="4">
    <source>
        <dbReference type="Proteomes" id="UP000321413"/>
    </source>
</evidence>
<dbReference type="InterPro" id="IPR036188">
    <property type="entry name" value="FAD/NAD-bd_sf"/>
</dbReference>
<dbReference type="RefSeq" id="WP_147934146.1">
    <property type="nucleotide sequence ID" value="NZ_VPFD01000005.1"/>
</dbReference>
<dbReference type="InterPro" id="IPR002938">
    <property type="entry name" value="FAD-bd"/>
</dbReference>
<dbReference type="SUPFAM" id="SSF54373">
    <property type="entry name" value="FAD-linked reductases, C-terminal domain"/>
    <property type="match status" value="1"/>
</dbReference>
<dbReference type="InterPro" id="IPR054707">
    <property type="entry name" value="DhpH_subs-bd"/>
</dbReference>
<dbReference type="Pfam" id="PF22607">
    <property type="entry name" value="FAD_binding-like"/>
    <property type="match status" value="1"/>
</dbReference>
<keyword evidence="4" id="KW-1185">Reference proteome</keyword>
<name>A0A5C7FWH2_9BURK</name>
<dbReference type="Gene3D" id="3.50.50.60">
    <property type="entry name" value="FAD/NAD(P)-binding domain"/>
    <property type="match status" value="2"/>
</dbReference>
<comment type="caution">
    <text evidence="3">The sequence shown here is derived from an EMBL/GenBank/DDBJ whole genome shotgun (WGS) entry which is preliminary data.</text>
</comment>
<organism evidence="3 4">
    <name type="scientific">Massilia arenae</name>
    <dbReference type="NCBI Taxonomy" id="2603288"/>
    <lineage>
        <taxon>Bacteria</taxon>
        <taxon>Pseudomonadati</taxon>
        <taxon>Pseudomonadota</taxon>
        <taxon>Betaproteobacteria</taxon>
        <taxon>Burkholderiales</taxon>
        <taxon>Oxalobacteraceae</taxon>
        <taxon>Telluria group</taxon>
        <taxon>Massilia</taxon>
    </lineage>
</organism>
<dbReference type="GO" id="GO:0071949">
    <property type="term" value="F:FAD binding"/>
    <property type="evidence" value="ECO:0007669"/>
    <property type="project" value="InterPro"/>
</dbReference>
<dbReference type="AlphaFoldDB" id="A0A5C7FWH2"/>
<evidence type="ECO:0000313" key="3">
    <source>
        <dbReference type="EMBL" id="TXG00892.1"/>
    </source>
</evidence>
<dbReference type="SUPFAM" id="SSF51905">
    <property type="entry name" value="FAD/NAD(P)-binding domain"/>
    <property type="match status" value="1"/>
</dbReference>
<gene>
    <name evidence="3" type="ORF">FVD38_06995</name>
</gene>
<evidence type="ECO:0000259" key="2">
    <source>
        <dbReference type="Pfam" id="PF22607"/>
    </source>
</evidence>
<dbReference type="NCBIfam" id="NF005566">
    <property type="entry name" value="PRK07236.1"/>
    <property type="match status" value="1"/>
</dbReference>
<dbReference type="PANTHER" id="PTHR47469:SF2">
    <property type="entry name" value="OS06G0597600 PROTEIN"/>
    <property type="match status" value="1"/>
</dbReference>
<dbReference type="InterPro" id="IPR053212">
    <property type="entry name" value="DHP_3-monooxygenase"/>
</dbReference>
<dbReference type="PRINTS" id="PR00420">
    <property type="entry name" value="RNGMNOXGNASE"/>
</dbReference>